<sequence>MAPLVSPIPLYQAVVGWSNQQFQPQQTVTHSRGFRLPRTIMKNWDFLQTDPLDQKHIEQQVHLGVATTYEIKGQPTLSAKDNETQAPRDTGDKGSRLPQANTKYMEGNSAFPMPPASTNLLPGAYLKPNPIENDFIQGNEYDDVEDEGDCENEIDIGMCDGQFETQENHEGQNQRQPGGTGDGYMKATVDEQTERRKMKRFRQTRFLMSEFTRQAHPDAAHRVRLSKEIPGLSPRQVQVWFQNRRAKMKRLTSDNREKVLILRALPDNFDIAQTNHSYGSGHQSVDALSSAINYFNHPQEGRDILSPLMIDVIGRPSDEDYATSPLSPSSTCGGYFPSPGSASASGSEPEIPPKIIGSDQAALYASFSNPQPSAPRYMSPCTRSRSFSNAFSQTPYPLRPGLHQPNRIRPRAGSLGSPLRASISCIQTISDYGIPDYSSLSLDMQYNTHLFDNIAPQTSAKNNLGQAPHNELHKLESSKPSSLRVRTMPTSLSRESHVKAKYTDNNPALQSTPLSCSTPHEDQISPFTTTFDSNPFGTSSFGQHKSSSLRPPSSYFPFSSNGNLQHCFSAPADFANSTDMQSPTDGLRNEAYSSSFGFMDTK</sequence>
<dbReference type="GO" id="GO:0000977">
    <property type="term" value="F:RNA polymerase II transcription regulatory region sequence-specific DNA binding"/>
    <property type="evidence" value="ECO:0007669"/>
    <property type="project" value="TreeGrafter"/>
</dbReference>
<comment type="caution">
    <text evidence="9">The sequence shown here is derived from an EMBL/GenBank/DDBJ whole genome shotgun (WGS) entry which is preliminary data.</text>
</comment>
<gene>
    <name evidence="9" type="ORF">ACJ72_00008</name>
</gene>
<keyword evidence="2 5" id="KW-0238">DNA-binding</keyword>
<dbReference type="EMBL" id="LGUA01000001">
    <property type="protein sequence ID" value="OAX85594.1"/>
    <property type="molecule type" value="Genomic_DNA"/>
</dbReference>
<protein>
    <recommendedName>
        <fullName evidence="8">Homeobox domain-containing protein</fullName>
    </recommendedName>
</protein>
<evidence type="ECO:0000313" key="10">
    <source>
        <dbReference type="Proteomes" id="UP000091918"/>
    </source>
</evidence>
<feature type="region of interest" description="Disordered" evidence="7">
    <location>
        <begin position="74"/>
        <end position="100"/>
    </location>
</feature>
<organism evidence="9 10">
    <name type="scientific">Emergomyces africanus</name>
    <dbReference type="NCBI Taxonomy" id="1955775"/>
    <lineage>
        <taxon>Eukaryota</taxon>
        <taxon>Fungi</taxon>
        <taxon>Dikarya</taxon>
        <taxon>Ascomycota</taxon>
        <taxon>Pezizomycotina</taxon>
        <taxon>Eurotiomycetes</taxon>
        <taxon>Eurotiomycetidae</taxon>
        <taxon>Onygenales</taxon>
        <taxon>Ajellomycetaceae</taxon>
        <taxon>Emergomyces</taxon>
    </lineage>
</organism>
<feature type="domain" description="Homeobox" evidence="8">
    <location>
        <begin position="190"/>
        <end position="251"/>
    </location>
</feature>
<dbReference type="Proteomes" id="UP000091918">
    <property type="component" value="Unassembled WGS sequence"/>
</dbReference>
<feature type="compositionally biased region" description="Low complexity" evidence="7">
    <location>
        <begin position="337"/>
        <end position="349"/>
    </location>
</feature>
<dbReference type="AlphaFoldDB" id="A0A1B7P978"/>
<evidence type="ECO:0000256" key="3">
    <source>
        <dbReference type="ARBA" id="ARBA00023155"/>
    </source>
</evidence>
<dbReference type="Gene3D" id="1.10.10.60">
    <property type="entry name" value="Homeodomain-like"/>
    <property type="match status" value="1"/>
</dbReference>
<keyword evidence="4 5" id="KW-0539">Nucleus</keyword>
<feature type="DNA-binding region" description="Homeobox" evidence="5">
    <location>
        <begin position="192"/>
        <end position="252"/>
    </location>
</feature>
<evidence type="ECO:0000256" key="2">
    <source>
        <dbReference type="ARBA" id="ARBA00023125"/>
    </source>
</evidence>
<dbReference type="Pfam" id="PF00046">
    <property type="entry name" value="Homeodomain"/>
    <property type="match status" value="1"/>
</dbReference>
<accession>A0A1B7P978</accession>
<dbReference type="PANTHER" id="PTHR24208">
    <property type="entry name" value="LIM/HOMEOBOX PROTEIN LHX"/>
    <property type="match status" value="1"/>
</dbReference>
<evidence type="ECO:0000256" key="7">
    <source>
        <dbReference type="SAM" id="MobiDB-lite"/>
    </source>
</evidence>
<feature type="region of interest" description="Disordered" evidence="7">
    <location>
        <begin position="579"/>
        <end position="602"/>
    </location>
</feature>
<feature type="region of interest" description="Disordered" evidence="7">
    <location>
        <begin position="473"/>
        <end position="499"/>
    </location>
</feature>
<dbReference type="GO" id="GO:0005634">
    <property type="term" value="C:nucleus"/>
    <property type="evidence" value="ECO:0007669"/>
    <property type="project" value="UniProtKB-SubCell"/>
</dbReference>
<dbReference type="InterPro" id="IPR050453">
    <property type="entry name" value="LIM_Homeobox_TF"/>
</dbReference>
<name>A0A1B7P978_9EURO</name>
<dbReference type="CDD" id="cd00086">
    <property type="entry name" value="homeodomain"/>
    <property type="match status" value="1"/>
</dbReference>
<evidence type="ECO:0000256" key="4">
    <source>
        <dbReference type="ARBA" id="ARBA00023242"/>
    </source>
</evidence>
<dbReference type="SUPFAM" id="SSF46689">
    <property type="entry name" value="Homeodomain-like"/>
    <property type="match status" value="1"/>
</dbReference>
<comment type="subcellular location">
    <subcellularLocation>
        <location evidence="1 5 6">Nucleus</location>
    </subcellularLocation>
</comment>
<dbReference type="InterPro" id="IPR009057">
    <property type="entry name" value="Homeodomain-like_sf"/>
</dbReference>
<proteinExistence type="predicted"/>
<keyword evidence="10" id="KW-1185">Reference proteome</keyword>
<dbReference type="InterPro" id="IPR001356">
    <property type="entry name" value="HD"/>
</dbReference>
<dbReference type="SMART" id="SM00389">
    <property type="entry name" value="HOX"/>
    <property type="match status" value="1"/>
</dbReference>
<reference evidence="9 10" key="1">
    <citation type="submission" date="2015-07" db="EMBL/GenBank/DDBJ databases">
        <title>Emmonsia species relationships and genome sequence.</title>
        <authorList>
            <person name="Cuomo C.A."/>
            <person name="Schwartz I.S."/>
            <person name="Kenyon C."/>
            <person name="de Hoog G.S."/>
            <person name="Govender N.P."/>
            <person name="Botha A."/>
            <person name="Moreno L."/>
            <person name="de Vries M."/>
            <person name="Munoz J.F."/>
            <person name="Stielow J.B."/>
        </authorList>
    </citation>
    <scope>NUCLEOTIDE SEQUENCE [LARGE SCALE GENOMIC DNA]</scope>
    <source>
        <strain evidence="9 10">CBS 136260</strain>
    </source>
</reference>
<evidence type="ECO:0000256" key="1">
    <source>
        <dbReference type="ARBA" id="ARBA00004123"/>
    </source>
</evidence>
<keyword evidence="3 5" id="KW-0371">Homeobox</keyword>
<evidence type="ECO:0000313" key="9">
    <source>
        <dbReference type="EMBL" id="OAX85594.1"/>
    </source>
</evidence>
<evidence type="ECO:0000256" key="5">
    <source>
        <dbReference type="PROSITE-ProRule" id="PRU00108"/>
    </source>
</evidence>
<evidence type="ECO:0000256" key="6">
    <source>
        <dbReference type="RuleBase" id="RU000682"/>
    </source>
</evidence>
<dbReference type="GO" id="GO:0000981">
    <property type="term" value="F:DNA-binding transcription factor activity, RNA polymerase II-specific"/>
    <property type="evidence" value="ECO:0007669"/>
    <property type="project" value="TreeGrafter"/>
</dbReference>
<evidence type="ECO:0000259" key="8">
    <source>
        <dbReference type="PROSITE" id="PS50071"/>
    </source>
</evidence>
<dbReference type="OrthoDB" id="6159439at2759"/>
<dbReference type="PANTHER" id="PTHR24208:SF166">
    <property type="entry name" value="LIM HOMEOBOX TRANSCRIPTION FACTOR 1 ALPHA, ISOFORM B"/>
    <property type="match status" value="1"/>
</dbReference>
<dbReference type="STRING" id="1658172.A0A1B7P978"/>
<feature type="region of interest" description="Disordered" evidence="7">
    <location>
        <begin position="319"/>
        <end position="353"/>
    </location>
</feature>
<feature type="compositionally biased region" description="Polar residues" evidence="7">
    <location>
        <begin position="75"/>
        <end position="87"/>
    </location>
</feature>
<dbReference type="PROSITE" id="PS50071">
    <property type="entry name" value="HOMEOBOX_2"/>
    <property type="match status" value="1"/>
</dbReference>